<dbReference type="InterPro" id="IPR024084">
    <property type="entry name" value="IsoPropMal-DH-like_dom"/>
</dbReference>
<dbReference type="AlphaFoldDB" id="A0A2W5FSP4"/>
<reference evidence="10 11" key="1">
    <citation type="submission" date="2017-08" db="EMBL/GenBank/DDBJ databases">
        <title>Infants hospitalized years apart are colonized by the same room-sourced microbial strains.</title>
        <authorList>
            <person name="Brooks B."/>
            <person name="Olm M.R."/>
            <person name="Firek B.A."/>
            <person name="Baker R."/>
            <person name="Thomas B.C."/>
            <person name="Morowitz M.J."/>
            <person name="Banfield J.F."/>
        </authorList>
    </citation>
    <scope>NUCLEOTIDE SEQUENCE [LARGE SCALE GENOMIC DNA]</scope>
    <source>
        <strain evidence="10">S2_006_000_R2_64</strain>
    </source>
</reference>
<dbReference type="Gene3D" id="3.40.718.10">
    <property type="entry name" value="Isopropylmalate Dehydrogenase"/>
    <property type="match status" value="1"/>
</dbReference>
<keyword evidence="5" id="KW-0479">Metal-binding</keyword>
<evidence type="ECO:0000256" key="1">
    <source>
        <dbReference type="ARBA" id="ARBA00001936"/>
    </source>
</evidence>
<evidence type="ECO:0000256" key="7">
    <source>
        <dbReference type="ARBA" id="ARBA00023002"/>
    </source>
</evidence>
<feature type="domain" description="Isopropylmalate dehydrogenase-like" evidence="9">
    <location>
        <begin position="10"/>
        <end position="398"/>
    </location>
</feature>
<accession>A0A2W5FSP4</accession>
<evidence type="ECO:0000256" key="8">
    <source>
        <dbReference type="ARBA" id="ARBA00023211"/>
    </source>
</evidence>
<evidence type="ECO:0000313" key="10">
    <source>
        <dbReference type="EMBL" id="PZP56800.1"/>
    </source>
</evidence>
<keyword evidence="6" id="KW-0460">Magnesium</keyword>
<protein>
    <recommendedName>
        <fullName evidence="9">Isopropylmalate dehydrogenase-like domain-containing protein</fullName>
    </recommendedName>
</protein>
<dbReference type="SUPFAM" id="SSF53659">
    <property type="entry name" value="Isocitrate/Isopropylmalate dehydrogenase-like"/>
    <property type="match status" value="1"/>
</dbReference>
<dbReference type="GO" id="GO:0006099">
    <property type="term" value="P:tricarboxylic acid cycle"/>
    <property type="evidence" value="ECO:0007669"/>
    <property type="project" value="UniProtKB-KW"/>
</dbReference>
<gene>
    <name evidence="10" type="ORF">DI586_02585</name>
</gene>
<comment type="cofactor">
    <cofactor evidence="1">
        <name>Mn(2+)</name>
        <dbReference type="ChEBI" id="CHEBI:29035"/>
    </cofactor>
</comment>
<name>A0A2W5FSP4_9BACT</name>
<sequence length="408" mass="44308">MTTPYKINGSIVDMTGDGVWPHMSAEIREQLIAPFFEVDWKVHDISLQARDKTSDGALNDAIDDLKTHKAAVKGPTITPNKEETKAFGLSQQWDSPNGIIRRAINGAAILRNTIEIGGMDKFAPLMHDVTIVRQAVGGIYGAPNVNIPGRGKLKVVFEGDDGSVSTLIENRKVDNGVVLLTTETDSSIRDYAHALFQQALSMHKSVIFAAKNTIQAVYDGRFIDIFNEIFNASYADKFKAAGITFNDKVQLIDAVVSKIPQGKLNGMIIALKNYDGDVVSDQVAGEHKSLGLMDSTLVSADGTLLADPPHGTAPDLEAAWHEKKILLANPAAHIFAYAEAIRHKAELNGQTDAVELAKKLKYAVVETIEEGLKTSQLTGDLAPDRSKSITGQQFIANVRDTYKKMIAA</sequence>
<evidence type="ECO:0000256" key="2">
    <source>
        <dbReference type="ARBA" id="ARBA00001946"/>
    </source>
</evidence>
<proteinExistence type="inferred from homology"/>
<evidence type="ECO:0000256" key="5">
    <source>
        <dbReference type="ARBA" id="ARBA00022723"/>
    </source>
</evidence>
<organism evidence="10 11">
    <name type="scientific">Micavibrio aeruginosavorus</name>
    <dbReference type="NCBI Taxonomy" id="349221"/>
    <lineage>
        <taxon>Bacteria</taxon>
        <taxon>Pseudomonadati</taxon>
        <taxon>Bdellovibrionota</taxon>
        <taxon>Bdellovibrionia</taxon>
        <taxon>Bdellovibrionales</taxon>
        <taxon>Pseudobdellovibrionaceae</taxon>
        <taxon>Micavibrio</taxon>
    </lineage>
</organism>
<dbReference type="GO" id="GO:0004450">
    <property type="term" value="F:isocitrate dehydrogenase (NADP+) activity"/>
    <property type="evidence" value="ECO:0007669"/>
    <property type="project" value="InterPro"/>
</dbReference>
<dbReference type="GO" id="GO:0006739">
    <property type="term" value="P:NADP+ metabolic process"/>
    <property type="evidence" value="ECO:0007669"/>
    <property type="project" value="TreeGrafter"/>
</dbReference>
<comment type="cofactor">
    <cofactor evidence="2">
        <name>Mg(2+)</name>
        <dbReference type="ChEBI" id="CHEBI:18420"/>
    </cofactor>
</comment>
<dbReference type="EMBL" id="QFOT01000015">
    <property type="protein sequence ID" value="PZP56800.1"/>
    <property type="molecule type" value="Genomic_DNA"/>
</dbReference>
<dbReference type="GO" id="GO:0046872">
    <property type="term" value="F:metal ion binding"/>
    <property type="evidence" value="ECO:0007669"/>
    <property type="project" value="UniProtKB-KW"/>
</dbReference>
<comment type="caution">
    <text evidence="10">The sequence shown here is derived from an EMBL/GenBank/DDBJ whole genome shotgun (WGS) entry which is preliminary data.</text>
</comment>
<evidence type="ECO:0000256" key="3">
    <source>
        <dbReference type="ARBA" id="ARBA00007769"/>
    </source>
</evidence>
<keyword evidence="7" id="KW-0560">Oxidoreductase</keyword>
<keyword evidence="4" id="KW-0816">Tricarboxylic acid cycle</keyword>
<keyword evidence="8" id="KW-0464">Manganese</keyword>
<dbReference type="GO" id="GO:0006102">
    <property type="term" value="P:isocitrate metabolic process"/>
    <property type="evidence" value="ECO:0007669"/>
    <property type="project" value="InterPro"/>
</dbReference>
<dbReference type="PANTHER" id="PTHR11822:SF21">
    <property type="entry name" value="ISOCITRATE DEHYDROGENASE [NADP], MITOCHONDRIAL"/>
    <property type="match status" value="1"/>
</dbReference>
<evidence type="ECO:0000313" key="11">
    <source>
        <dbReference type="Proteomes" id="UP000249739"/>
    </source>
</evidence>
<evidence type="ECO:0000256" key="4">
    <source>
        <dbReference type="ARBA" id="ARBA00022532"/>
    </source>
</evidence>
<evidence type="ECO:0000256" key="6">
    <source>
        <dbReference type="ARBA" id="ARBA00022842"/>
    </source>
</evidence>
<dbReference type="PANTHER" id="PTHR11822">
    <property type="entry name" value="NADP-SPECIFIC ISOCITRATE DEHYDROGENASE"/>
    <property type="match status" value="1"/>
</dbReference>
<dbReference type="InterPro" id="IPR004790">
    <property type="entry name" value="Isocitrate_DH_NADP"/>
</dbReference>
<dbReference type="Pfam" id="PF00180">
    <property type="entry name" value="Iso_dh"/>
    <property type="match status" value="1"/>
</dbReference>
<dbReference type="SMART" id="SM01329">
    <property type="entry name" value="Iso_dh"/>
    <property type="match status" value="1"/>
</dbReference>
<evidence type="ECO:0000259" key="9">
    <source>
        <dbReference type="SMART" id="SM01329"/>
    </source>
</evidence>
<comment type="similarity">
    <text evidence="3">Belongs to the isocitrate and isopropylmalate dehydrogenases family.</text>
</comment>
<dbReference type="Proteomes" id="UP000249739">
    <property type="component" value="Unassembled WGS sequence"/>
</dbReference>